<evidence type="ECO:0000313" key="1">
    <source>
        <dbReference type="EMBL" id="RVW13672.1"/>
    </source>
</evidence>
<sequence length="51" mass="6181">MKMMMMNDEDAEDEDVYMYPTDMHPNEREHIDLQFVPQKHLIGNVNNMRIL</sequence>
<dbReference type="AlphaFoldDB" id="A0A438BRT2"/>
<dbReference type="EMBL" id="QGNW01002647">
    <property type="protein sequence ID" value="RVW13672.1"/>
    <property type="molecule type" value="Genomic_DNA"/>
</dbReference>
<organism evidence="1 2">
    <name type="scientific">Vitis vinifera</name>
    <name type="common">Grape</name>
    <dbReference type="NCBI Taxonomy" id="29760"/>
    <lineage>
        <taxon>Eukaryota</taxon>
        <taxon>Viridiplantae</taxon>
        <taxon>Streptophyta</taxon>
        <taxon>Embryophyta</taxon>
        <taxon>Tracheophyta</taxon>
        <taxon>Spermatophyta</taxon>
        <taxon>Magnoliopsida</taxon>
        <taxon>eudicotyledons</taxon>
        <taxon>Gunneridae</taxon>
        <taxon>Pentapetalae</taxon>
        <taxon>rosids</taxon>
        <taxon>Vitales</taxon>
        <taxon>Vitaceae</taxon>
        <taxon>Viteae</taxon>
        <taxon>Vitis</taxon>
    </lineage>
</organism>
<proteinExistence type="predicted"/>
<dbReference type="Proteomes" id="UP000288805">
    <property type="component" value="Unassembled WGS sequence"/>
</dbReference>
<gene>
    <name evidence="1" type="ORF">CK203_094033</name>
</gene>
<name>A0A438BRT2_VITVI</name>
<reference evidence="1 2" key="1">
    <citation type="journal article" date="2018" name="PLoS Genet.">
        <title>Population sequencing reveals clonal diversity and ancestral inbreeding in the grapevine cultivar Chardonnay.</title>
        <authorList>
            <person name="Roach M.J."/>
            <person name="Johnson D.L."/>
            <person name="Bohlmann J."/>
            <person name="van Vuuren H.J."/>
            <person name="Jones S.J."/>
            <person name="Pretorius I.S."/>
            <person name="Schmidt S.A."/>
            <person name="Borneman A.R."/>
        </authorList>
    </citation>
    <scope>NUCLEOTIDE SEQUENCE [LARGE SCALE GENOMIC DNA]</scope>
    <source>
        <strain evidence="2">cv. Chardonnay</strain>
        <tissue evidence="1">Leaf</tissue>
    </source>
</reference>
<comment type="caution">
    <text evidence="1">The sequence shown here is derived from an EMBL/GenBank/DDBJ whole genome shotgun (WGS) entry which is preliminary data.</text>
</comment>
<evidence type="ECO:0000313" key="2">
    <source>
        <dbReference type="Proteomes" id="UP000288805"/>
    </source>
</evidence>
<accession>A0A438BRT2</accession>
<protein>
    <submittedName>
        <fullName evidence="1">Uncharacterized protein</fullName>
    </submittedName>
</protein>